<dbReference type="InterPro" id="IPR004360">
    <property type="entry name" value="Glyas_Fos-R_dOase_dom"/>
</dbReference>
<feature type="domain" description="VOC" evidence="5">
    <location>
        <begin position="3"/>
        <end position="126"/>
    </location>
</feature>
<gene>
    <name evidence="6" type="ORF">N478_16835</name>
</gene>
<evidence type="ECO:0000256" key="3">
    <source>
        <dbReference type="ARBA" id="ARBA00032460"/>
    </source>
</evidence>
<dbReference type="PANTHER" id="PTHR46036:SF5">
    <property type="entry name" value="LACTOYLGLUTATHIONE LYASE"/>
    <property type="match status" value="1"/>
</dbReference>
<dbReference type="GO" id="GO:0019243">
    <property type="term" value="P:methylglyoxal catabolic process to D-lactate via S-lactoyl-glutathione"/>
    <property type="evidence" value="ECO:0007669"/>
    <property type="project" value="TreeGrafter"/>
</dbReference>
<dbReference type="InterPro" id="IPR029068">
    <property type="entry name" value="Glyas_Bleomycin-R_OHBP_Dase"/>
</dbReference>
<reference evidence="6 7" key="1">
    <citation type="submission" date="2013-07" db="EMBL/GenBank/DDBJ databases">
        <title>Comparative Genomic and Metabolomic Analysis of Twelve Strains of Pseudoalteromonas luteoviolacea.</title>
        <authorList>
            <person name="Vynne N.G."/>
            <person name="Mansson M."/>
            <person name="Gram L."/>
        </authorList>
    </citation>
    <scope>NUCLEOTIDE SEQUENCE [LARGE SCALE GENOMIC DNA]</scope>
    <source>
        <strain evidence="6 7">S4060-1</strain>
    </source>
</reference>
<dbReference type="SUPFAM" id="SSF54593">
    <property type="entry name" value="Glyoxalase/Bleomycin resistance protein/Dihydroxybiphenyl dioxygenase"/>
    <property type="match status" value="1"/>
</dbReference>
<dbReference type="Proteomes" id="UP000076661">
    <property type="component" value="Unassembled WGS sequence"/>
</dbReference>
<evidence type="ECO:0000256" key="4">
    <source>
        <dbReference type="ARBA" id="ARBA00033298"/>
    </source>
</evidence>
<dbReference type="EMBL" id="AUXX01000011">
    <property type="protein sequence ID" value="KZN67889.1"/>
    <property type="molecule type" value="Genomic_DNA"/>
</dbReference>
<accession>A0A167NC20</accession>
<evidence type="ECO:0000259" key="5">
    <source>
        <dbReference type="PROSITE" id="PS51819"/>
    </source>
</evidence>
<dbReference type="Pfam" id="PF00903">
    <property type="entry name" value="Glyoxalase"/>
    <property type="match status" value="1"/>
</dbReference>
<dbReference type="AlphaFoldDB" id="A0A167NC20"/>
<protein>
    <recommendedName>
        <fullName evidence="2">Aldoketomutase</fullName>
    </recommendedName>
    <alternativeName>
        <fullName evidence="1">Ketone-aldehyde mutase</fullName>
    </alternativeName>
    <alternativeName>
        <fullName evidence="3">Methylglyoxalase</fullName>
    </alternativeName>
    <alternativeName>
        <fullName evidence="4">S-D-lactoylglutathione methylglyoxal lyase</fullName>
    </alternativeName>
</protein>
<sequence length="131" mass="15592">MAKMLHSMVRVLDLDSSIQFYHDLFALTVKRQIEFEQFSLTYLSNHDCDFELELTYNFAQQTPYEHGNGYGHLAFGVDDLNAIWDKANKLGYRPKEIKEFYNQEQLIAKFFFIEDPDGYQIEVIERNNMFQ</sequence>
<evidence type="ECO:0000313" key="6">
    <source>
        <dbReference type="EMBL" id="KZN67889.1"/>
    </source>
</evidence>
<organism evidence="6 7">
    <name type="scientific">Pseudoalteromonas luteoviolacea S4060-1</name>
    <dbReference type="NCBI Taxonomy" id="1365257"/>
    <lineage>
        <taxon>Bacteria</taxon>
        <taxon>Pseudomonadati</taxon>
        <taxon>Pseudomonadota</taxon>
        <taxon>Gammaproteobacteria</taxon>
        <taxon>Alteromonadales</taxon>
        <taxon>Pseudoalteromonadaceae</taxon>
        <taxon>Pseudoalteromonas</taxon>
    </lineage>
</organism>
<dbReference type="PATRIC" id="fig|1365257.3.peg.1787"/>
<dbReference type="Gene3D" id="3.10.180.10">
    <property type="entry name" value="2,3-Dihydroxybiphenyl 1,2-Dioxygenase, domain 1"/>
    <property type="match status" value="1"/>
</dbReference>
<dbReference type="GO" id="GO:0005737">
    <property type="term" value="C:cytoplasm"/>
    <property type="evidence" value="ECO:0007669"/>
    <property type="project" value="TreeGrafter"/>
</dbReference>
<evidence type="ECO:0000256" key="1">
    <source>
        <dbReference type="ARBA" id="ARBA00030291"/>
    </source>
</evidence>
<dbReference type="GO" id="GO:0004462">
    <property type="term" value="F:lactoylglutathione lyase activity"/>
    <property type="evidence" value="ECO:0007669"/>
    <property type="project" value="TreeGrafter"/>
</dbReference>
<evidence type="ECO:0000313" key="7">
    <source>
        <dbReference type="Proteomes" id="UP000076661"/>
    </source>
</evidence>
<dbReference type="PROSITE" id="PS51819">
    <property type="entry name" value="VOC"/>
    <property type="match status" value="1"/>
</dbReference>
<dbReference type="PANTHER" id="PTHR46036">
    <property type="entry name" value="LACTOYLGLUTATHIONE LYASE"/>
    <property type="match status" value="1"/>
</dbReference>
<proteinExistence type="predicted"/>
<dbReference type="InterPro" id="IPR037523">
    <property type="entry name" value="VOC_core"/>
</dbReference>
<evidence type="ECO:0000256" key="2">
    <source>
        <dbReference type="ARBA" id="ARBA00030892"/>
    </source>
</evidence>
<comment type="caution">
    <text evidence="6">The sequence shown here is derived from an EMBL/GenBank/DDBJ whole genome shotgun (WGS) entry which is preliminary data.</text>
</comment>
<name>A0A167NC20_9GAMM</name>